<keyword evidence="2" id="KW-1185">Reference proteome</keyword>
<sequence>MKELNSIILLLLIVTYTNCSSQNQTIKFKTILEATKTCDKPSKFSKFIEPYGFCFEEKREMPTFTYYTHFKCGNTEIGLEEIRVNFSVSKDGSLNSSFLTKNEKMVSGFKKELEEFKFTETQENVDLSRKNAEWYVSVDFPGILILWEYNIDDNNKKVWHIGFVWNTTDN</sequence>
<proteinExistence type="predicted"/>
<reference evidence="1" key="1">
    <citation type="submission" date="2024-04" db="EMBL/GenBank/DDBJ databases">
        <title>Mariniflexile litorale, isolated from the shallow sediments of the Sea of Japan.</title>
        <authorList>
            <person name="Romanenko L."/>
            <person name="Isaeva M."/>
        </authorList>
    </citation>
    <scope>NUCLEOTIDE SEQUENCE [LARGE SCALE GENOMIC DNA]</scope>
    <source>
        <strain evidence="1">KMM 9835</strain>
    </source>
</reference>
<dbReference type="RefSeq" id="WP_308990389.1">
    <property type="nucleotide sequence ID" value="NZ_CP155618.1"/>
</dbReference>
<gene>
    <name evidence="1" type="ORF">QLS71_002755</name>
</gene>
<evidence type="ECO:0008006" key="3">
    <source>
        <dbReference type="Google" id="ProtNLM"/>
    </source>
</evidence>
<protein>
    <recommendedName>
        <fullName evidence="3">Lipoprotein</fullName>
    </recommendedName>
</protein>
<evidence type="ECO:0000313" key="1">
    <source>
        <dbReference type="EMBL" id="XBL14944.1"/>
    </source>
</evidence>
<dbReference type="AlphaFoldDB" id="A0AAU7EH41"/>
<organism evidence="1 2">
    <name type="scientific">Mariniflexile litorale</name>
    <dbReference type="NCBI Taxonomy" id="3045158"/>
    <lineage>
        <taxon>Bacteria</taxon>
        <taxon>Pseudomonadati</taxon>
        <taxon>Bacteroidota</taxon>
        <taxon>Flavobacteriia</taxon>
        <taxon>Flavobacteriales</taxon>
        <taxon>Flavobacteriaceae</taxon>
        <taxon>Mariniflexile</taxon>
    </lineage>
</organism>
<name>A0AAU7EH41_9FLAO</name>
<dbReference type="EMBL" id="CP155618">
    <property type="protein sequence ID" value="XBL14944.1"/>
    <property type="molecule type" value="Genomic_DNA"/>
</dbReference>
<dbReference type="Proteomes" id="UP001224325">
    <property type="component" value="Chromosome"/>
</dbReference>
<evidence type="ECO:0000313" key="2">
    <source>
        <dbReference type="Proteomes" id="UP001224325"/>
    </source>
</evidence>
<dbReference type="KEGG" id="mlil:QLS71_002755"/>
<accession>A0AAU7EH41</accession>